<dbReference type="PANTHER" id="PTHR48022">
    <property type="entry name" value="PLASTIDIC GLUCOSE TRANSPORTER 4"/>
    <property type="match status" value="1"/>
</dbReference>
<feature type="transmembrane region" description="Helical" evidence="8">
    <location>
        <begin position="239"/>
        <end position="258"/>
    </location>
</feature>
<dbReference type="PROSITE" id="PS00216">
    <property type="entry name" value="SUGAR_TRANSPORT_1"/>
    <property type="match status" value="2"/>
</dbReference>
<keyword evidence="4 8" id="KW-0812">Transmembrane</keyword>
<dbReference type="PROSITE" id="PS50850">
    <property type="entry name" value="MFS"/>
    <property type="match status" value="1"/>
</dbReference>
<dbReference type="InterPro" id="IPR036259">
    <property type="entry name" value="MFS_trans_sf"/>
</dbReference>
<feature type="transmembrane region" description="Helical" evidence="8">
    <location>
        <begin position="559"/>
        <end position="576"/>
    </location>
</feature>
<dbReference type="InterPro" id="IPR050360">
    <property type="entry name" value="MFS_Sugar_Transporters"/>
</dbReference>
<dbReference type="InterPro" id="IPR005829">
    <property type="entry name" value="Sugar_transporter_CS"/>
</dbReference>
<dbReference type="InterPro" id="IPR003663">
    <property type="entry name" value="Sugar/inositol_transpt"/>
</dbReference>
<evidence type="ECO:0000256" key="4">
    <source>
        <dbReference type="ARBA" id="ARBA00022692"/>
    </source>
</evidence>
<feature type="transmembrane region" description="Helical" evidence="8">
    <location>
        <begin position="317"/>
        <end position="337"/>
    </location>
</feature>
<dbReference type="SUPFAM" id="SSF103473">
    <property type="entry name" value="MFS general substrate transporter"/>
    <property type="match status" value="1"/>
</dbReference>
<evidence type="ECO:0000313" key="10">
    <source>
        <dbReference type="EMBL" id="KAB5595383.1"/>
    </source>
</evidence>
<dbReference type="EMBL" id="SSOP01000010">
    <property type="protein sequence ID" value="KAB5595383.1"/>
    <property type="molecule type" value="Genomic_DNA"/>
</dbReference>
<feature type="transmembrane region" description="Helical" evidence="8">
    <location>
        <begin position="528"/>
        <end position="550"/>
    </location>
</feature>
<evidence type="ECO:0000256" key="3">
    <source>
        <dbReference type="ARBA" id="ARBA00022448"/>
    </source>
</evidence>
<keyword evidence="5 8" id="KW-1133">Transmembrane helix</keyword>
<keyword evidence="10" id="KW-0762">Sugar transport</keyword>
<evidence type="ECO:0000256" key="7">
    <source>
        <dbReference type="ARBA" id="ARBA00049119"/>
    </source>
</evidence>
<feature type="transmembrane region" description="Helical" evidence="8">
    <location>
        <begin position="660"/>
        <end position="679"/>
    </location>
</feature>
<dbReference type="GO" id="GO:0005351">
    <property type="term" value="F:carbohydrate:proton symporter activity"/>
    <property type="evidence" value="ECO:0007669"/>
    <property type="project" value="TreeGrafter"/>
</dbReference>
<accession>A0A5N5QV13</accession>
<protein>
    <submittedName>
        <fullName evidence="10">MFS sugar transporter</fullName>
    </submittedName>
</protein>
<dbReference type="InterPro" id="IPR005828">
    <property type="entry name" value="MFS_sugar_transport-like"/>
</dbReference>
<dbReference type="PRINTS" id="PR00171">
    <property type="entry name" value="SUGRTRNSPORT"/>
</dbReference>
<feature type="transmembrane region" description="Helical" evidence="8">
    <location>
        <begin position="596"/>
        <end position="618"/>
    </location>
</feature>
<sequence length="726" mass="79530">MLYTLADYFAHLCTHPYLNIMKFIGVAAVLGLTSLAAGCTIPADWDRSVGATIRSVAKSRNASQRLMLALFETAWVESHANNLNCGDRDSLGVFQQRPSQGWCSPSSLCLDIKHATNEFIDKAVRVAKSNMTPGQLAQAVQVSAYPARYDAAESKARSIISALGDVQVTLGGSGPNDVTNRHKHKCRIGPGPILIHELKHRFRPGQTGLAVQQGDLPEERGRSACLQHFGLVEPFKMGMFYNVSLAVFAAIGGFLFGYDSGVITNVLENKYFLSYFGNPSEDLIGAVVSTLAGGCFIGAAFAAWLADYIGRKRTLQVGSLIAIIGCLLQCAAVNVGMLIAGRIIAGLAIGVLSMITPLYQVEISHPKWRGFMAGTFQQMLGFGFIVANWVTYGCDKGIHGVAAWRLPLGLQMAPAVILFLGMFIFPFSPRWLVAQGREDEAYSVLEKLHFDGSNREWLDAEFAEICEQIRREKEMKSSSLMDLVNTKPMLKRTLIACGVQAFGQFTGINVINYYGPRMYRALGISDPLLIQSIYGIVGPIWNLFFIIFLVDRVGRKKPLLFGSFMLAACLAVETAINASFPPDSPNPNKTAQGAGVAMFFIATSVFSVSYGPIAWTYVAEIFPMRTRAMGVSAATCTNWAFNVLFGQTSPIGLENSAWKYYLLFVCLNVFSFFMVLLFFPETKGKTLEEMDELFGDQVVAHKLDGTKPQMTMRASSVHDAGTKHDF</sequence>
<gene>
    <name evidence="10" type="ORF">CTheo_1255</name>
</gene>
<evidence type="ECO:0000256" key="1">
    <source>
        <dbReference type="ARBA" id="ARBA00004141"/>
    </source>
</evidence>
<dbReference type="NCBIfam" id="TIGR00879">
    <property type="entry name" value="SP"/>
    <property type="match status" value="1"/>
</dbReference>
<feature type="transmembrane region" description="Helical" evidence="8">
    <location>
        <begin position="20"/>
        <end position="41"/>
    </location>
</feature>
<organism evidence="10 11">
    <name type="scientific">Ceratobasidium theobromae</name>
    <dbReference type="NCBI Taxonomy" id="1582974"/>
    <lineage>
        <taxon>Eukaryota</taxon>
        <taxon>Fungi</taxon>
        <taxon>Dikarya</taxon>
        <taxon>Basidiomycota</taxon>
        <taxon>Agaricomycotina</taxon>
        <taxon>Agaricomycetes</taxon>
        <taxon>Cantharellales</taxon>
        <taxon>Ceratobasidiaceae</taxon>
        <taxon>Ceratobasidium</taxon>
    </lineage>
</organism>
<proteinExistence type="inferred from homology"/>
<evidence type="ECO:0000256" key="2">
    <source>
        <dbReference type="ARBA" id="ARBA00010992"/>
    </source>
</evidence>
<dbReference type="Gene3D" id="1.20.1250.20">
    <property type="entry name" value="MFS general substrate transporter like domains"/>
    <property type="match status" value="1"/>
</dbReference>
<comment type="caution">
    <text evidence="10">The sequence shown here is derived from an EMBL/GenBank/DDBJ whole genome shotgun (WGS) entry which is preliminary data.</text>
</comment>
<keyword evidence="6 8" id="KW-0472">Membrane</keyword>
<dbReference type="Pfam" id="PF00083">
    <property type="entry name" value="Sugar_tr"/>
    <property type="match status" value="1"/>
</dbReference>
<dbReference type="InterPro" id="IPR020846">
    <property type="entry name" value="MFS_dom"/>
</dbReference>
<comment type="subcellular location">
    <subcellularLocation>
        <location evidence="1">Membrane</location>
        <topology evidence="1">Multi-pass membrane protein</topology>
    </subcellularLocation>
</comment>
<dbReference type="FunFam" id="1.20.1250.20:FF:000090">
    <property type="entry name" value="MFS sugar transporter, putative"/>
    <property type="match status" value="1"/>
</dbReference>
<evidence type="ECO:0000256" key="8">
    <source>
        <dbReference type="SAM" id="Phobius"/>
    </source>
</evidence>
<feature type="transmembrane region" description="Helical" evidence="8">
    <location>
        <begin position="630"/>
        <end position="648"/>
    </location>
</feature>
<feature type="transmembrane region" description="Helical" evidence="8">
    <location>
        <begin position="371"/>
        <end position="392"/>
    </location>
</feature>
<feature type="domain" description="Major facilitator superfamily (MFS) profile" evidence="9">
    <location>
        <begin position="245"/>
        <end position="683"/>
    </location>
</feature>
<dbReference type="GO" id="GO:0016020">
    <property type="term" value="C:membrane"/>
    <property type="evidence" value="ECO:0007669"/>
    <property type="project" value="UniProtKB-SubCell"/>
</dbReference>
<feature type="transmembrane region" description="Helical" evidence="8">
    <location>
        <begin position="343"/>
        <end position="359"/>
    </location>
</feature>
<evidence type="ECO:0000259" key="9">
    <source>
        <dbReference type="PROSITE" id="PS50850"/>
    </source>
</evidence>
<dbReference type="PROSITE" id="PS00217">
    <property type="entry name" value="SUGAR_TRANSPORT_2"/>
    <property type="match status" value="1"/>
</dbReference>
<comment type="catalytic activity">
    <reaction evidence="7">
        <text>myo-inositol(out) + H(+)(out) = myo-inositol(in) + H(+)(in)</text>
        <dbReference type="Rhea" id="RHEA:60364"/>
        <dbReference type="ChEBI" id="CHEBI:15378"/>
        <dbReference type="ChEBI" id="CHEBI:17268"/>
    </reaction>
</comment>
<reference evidence="10 11" key="1">
    <citation type="journal article" date="2019" name="Fungal Biol. Biotechnol.">
        <title>Draft genome sequence of fastidious pathogen Ceratobasidium theobromae, which causes vascular-streak dieback in Theobroma cacao.</title>
        <authorList>
            <person name="Ali S.S."/>
            <person name="Asman A."/>
            <person name="Shao J."/>
            <person name="Firmansyah A.P."/>
            <person name="Susilo A.W."/>
            <person name="Rosmana A."/>
            <person name="McMahon P."/>
            <person name="Junaid M."/>
            <person name="Guest D."/>
            <person name="Kheng T.Y."/>
            <person name="Meinhardt L.W."/>
            <person name="Bailey B.A."/>
        </authorList>
    </citation>
    <scope>NUCLEOTIDE SEQUENCE [LARGE SCALE GENOMIC DNA]</scope>
    <source>
        <strain evidence="10 11">CT2</strain>
    </source>
</reference>
<dbReference type="Proteomes" id="UP000383932">
    <property type="component" value="Unassembled WGS sequence"/>
</dbReference>
<dbReference type="OrthoDB" id="6133115at2759"/>
<keyword evidence="11" id="KW-1185">Reference proteome</keyword>
<name>A0A5N5QV13_9AGAM</name>
<keyword evidence="3" id="KW-0813">Transport</keyword>
<dbReference type="PANTHER" id="PTHR48022:SF80">
    <property type="entry name" value="SUGAR TRANSPORTER, PUTATIVE (AFU_ORTHOLOGUE AFUA_3G12170)-RELATED"/>
    <property type="match status" value="1"/>
</dbReference>
<comment type="similarity">
    <text evidence="2">Belongs to the major facilitator superfamily. Sugar transporter (TC 2.A.1.1) family.</text>
</comment>
<evidence type="ECO:0000313" key="11">
    <source>
        <dbReference type="Proteomes" id="UP000383932"/>
    </source>
</evidence>
<evidence type="ECO:0000256" key="6">
    <source>
        <dbReference type="ARBA" id="ARBA00023136"/>
    </source>
</evidence>
<dbReference type="AlphaFoldDB" id="A0A5N5QV13"/>
<evidence type="ECO:0000256" key="5">
    <source>
        <dbReference type="ARBA" id="ARBA00022989"/>
    </source>
</evidence>
<feature type="transmembrane region" description="Helical" evidence="8">
    <location>
        <begin position="404"/>
        <end position="427"/>
    </location>
</feature>
<feature type="transmembrane region" description="Helical" evidence="8">
    <location>
        <begin position="494"/>
        <end position="516"/>
    </location>
</feature>
<feature type="transmembrane region" description="Helical" evidence="8">
    <location>
        <begin position="283"/>
        <end position="305"/>
    </location>
</feature>